<comment type="caution">
    <text evidence="1">The sequence shown here is derived from an EMBL/GenBank/DDBJ whole genome shotgun (WGS) entry which is preliminary data.</text>
</comment>
<protein>
    <recommendedName>
        <fullName evidence="3">DUF2147 domain-containing protein</fullName>
    </recommendedName>
</protein>
<sequence length="147" mass="16301">MIKMAPLFSLLLIPFHVMADGLTGLWVGYYSYSESSRVPMSMVIQSNGEEFFGQMIEPQTRGENIEVGRPSAVVGDINEYSVIFDKTYYSDLESLQPFKLKEGARSVNYMLDLSADSNTMTGSWYIGNISGGAVFKRVTPGSVDSLR</sequence>
<reference evidence="1 2" key="1">
    <citation type="submission" date="2019-10" db="EMBL/GenBank/DDBJ databases">
        <title>Alcanivorax sp.PA15-N-34 draft genome sequence.</title>
        <authorList>
            <person name="Liao X."/>
            <person name="Shao Z."/>
        </authorList>
    </citation>
    <scope>NUCLEOTIDE SEQUENCE [LARGE SCALE GENOMIC DNA]</scope>
    <source>
        <strain evidence="1 2">PA15-N-34</strain>
    </source>
</reference>
<keyword evidence="2" id="KW-1185">Reference proteome</keyword>
<dbReference type="EMBL" id="WIRE01000001">
    <property type="protein sequence ID" value="MQX52214.1"/>
    <property type="molecule type" value="Genomic_DNA"/>
</dbReference>
<organism evidence="1 2">
    <name type="scientific">Alcanivorax sediminis</name>
    <dbReference type="NCBI Taxonomy" id="2663008"/>
    <lineage>
        <taxon>Bacteria</taxon>
        <taxon>Pseudomonadati</taxon>
        <taxon>Pseudomonadota</taxon>
        <taxon>Gammaproteobacteria</taxon>
        <taxon>Oceanospirillales</taxon>
        <taxon>Alcanivoracaceae</taxon>
        <taxon>Alcanivorax</taxon>
    </lineage>
</organism>
<evidence type="ECO:0008006" key="3">
    <source>
        <dbReference type="Google" id="ProtNLM"/>
    </source>
</evidence>
<proteinExistence type="predicted"/>
<accession>A0A6N7LSQ9</accession>
<dbReference type="RefSeq" id="WP_153498944.1">
    <property type="nucleotide sequence ID" value="NZ_WIRE01000001.1"/>
</dbReference>
<name>A0A6N7LSQ9_9GAMM</name>
<gene>
    <name evidence="1" type="ORF">GFN93_03075</name>
</gene>
<evidence type="ECO:0000313" key="2">
    <source>
        <dbReference type="Proteomes" id="UP000469421"/>
    </source>
</evidence>
<dbReference type="Proteomes" id="UP000469421">
    <property type="component" value="Unassembled WGS sequence"/>
</dbReference>
<evidence type="ECO:0000313" key="1">
    <source>
        <dbReference type="EMBL" id="MQX52214.1"/>
    </source>
</evidence>
<dbReference type="AlphaFoldDB" id="A0A6N7LSQ9"/>